<feature type="transmembrane region" description="Helical" evidence="5">
    <location>
        <begin position="73"/>
        <end position="92"/>
    </location>
</feature>
<feature type="transmembrane region" description="Helical" evidence="5">
    <location>
        <begin position="98"/>
        <end position="118"/>
    </location>
</feature>
<comment type="subcellular location">
    <subcellularLocation>
        <location evidence="5">Cell membrane</location>
        <topology evidence="5">Multi-pass membrane protein</topology>
    </subcellularLocation>
    <subcellularLocation>
        <location evidence="1">Membrane</location>
        <topology evidence="1">Multi-pass membrane protein</topology>
    </subcellularLocation>
</comment>
<reference evidence="6" key="1">
    <citation type="journal article" date="2020" name="mSystems">
        <title>Genome- and Community-Level Interaction Insights into Carbon Utilization and Element Cycling Functions of Hydrothermarchaeota in Hydrothermal Sediment.</title>
        <authorList>
            <person name="Zhou Z."/>
            <person name="Liu Y."/>
            <person name="Xu W."/>
            <person name="Pan J."/>
            <person name="Luo Z.H."/>
            <person name="Li M."/>
        </authorList>
    </citation>
    <scope>NUCLEOTIDE SEQUENCE [LARGE SCALE GENOMIC DNA]</scope>
    <source>
        <strain evidence="6">HyVt-19</strain>
    </source>
</reference>
<evidence type="ECO:0000256" key="5">
    <source>
        <dbReference type="RuleBase" id="RU363041"/>
    </source>
</evidence>
<keyword evidence="3 5" id="KW-1133">Transmembrane helix</keyword>
<keyword evidence="5" id="KW-1003">Cell membrane</keyword>
<feature type="transmembrane region" description="Helical" evidence="5">
    <location>
        <begin position="199"/>
        <end position="219"/>
    </location>
</feature>
<dbReference type="PANTHER" id="PTHR43701:SF2">
    <property type="entry name" value="MEMBRANE TRANSPORTER PROTEIN YJNA-RELATED"/>
    <property type="match status" value="1"/>
</dbReference>
<feature type="transmembrane region" description="Helical" evidence="5">
    <location>
        <begin position="225"/>
        <end position="244"/>
    </location>
</feature>
<accession>A0A7C1ALG2</accession>
<dbReference type="PANTHER" id="PTHR43701">
    <property type="entry name" value="MEMBRANE TRANSPORTER PROTEIN MJ0441-RELATED"/>
    <property type="match status" value="1"/>
</dbReference>
<dbReference type="InterPro" id="IPR002781">
    <property type="entry name" value="TM_pro_TauE-like"/>
</dbReference>
<evidence type="ECO:0000256" key="2">
    <source>
        <dbReference type="ARBA" id="ARBA00022692"/>
    </source>
</evidence>
<dbReference type="Proteomes" id="UP000886355">
    <property type="component" value="Unassembled WGS sequence"/>
</dbReference>
<sequence>MESISQVIVCLLIGLFSGFMSGMFGIGGGSVRTPLLYAAGLPLLNAFGINLLVIPFSSLIGAISHRKNLDLKVARWVIIGGTLGTVTGAFLAGQIPTLILAIIFVIVSIITVLGIYFSKILPEIARKIDPTAKTIVVGTFFLNFLTAMRGGSGGSLFPPFLRMMKLDIRKAIAISLFSTIFTATAGTIIFWSRGNIPPLPALFVVVGSITGARVGSLVSLRTKPAWLEAGLSMLIVGLAFIVLIKAMH</sequence>
<comment type="caution">
    <text evidence="6">The sequence shown here is derived from an EMBL/GenBank/DDBJ whole genome shotgun (WGS) entry which is preliminary data.</text>
</comment>
<feature type="transmembrane region" description="Helical" evidence="5">
    <location>
        <begin position="35"/>
        <end position="61"/>
    </location>
</feature>
<proteinExistence type="inferred from homology"/>
<dbReference type="AlphaFoldDB" id="A0A7C1ALG2"/>
<evidence type="ECO:0000256" key="4">
    <source>
        <dbReference type="ARBA" id="ARBA00023136"/>
    </source>
</evidence>
<keyword evidence="2 5" id="KW-0812">Transmembrane</keyword>
<evidence type="ECO:0000256" key="3">
    <source>
        <dbReference type="ARBA" id="ARBA00022989"/>
    </source>
</evidence>
<name>A0A7C1ALG2_9BACT</name>
<protein>
    <recommendedName>
        <fullName evidence="5">Probable membrane transporter protein</fullName>
    </recommendedName>
</protein>
<gene>
    <name evidence="6" type="ORF">ENG14_02555</name>
</gene>
<dbReference type="InterPro" id="IPR051598">
    <property type="entry name" value="TSUP/Inactive_protease-like"/>
</dbReference>
<keyword evidence="4 5" id="KW-0472">Membrane</keyword>
<comment type="similarity">
    <text evidence="5">Belongs to the 4-toluene sulfonate uptake permease (TSUP) (TC 2.A.102) family.</text>
</comment>
<feature type="transmembrane region" description="Helical" evidence="5">
    <location>
        <begin position="7"/>
        <end position="29"/>
    </location>
</feature>
<dbReference type="GO" id="GO:0005886">
    <property type="term" value="C:plasma membrane"/>
    <property type="evidence" value="ECO:0007669"/>
    <property type="project" value="UniProtKB-SubCell"/>
</dbReference>
<evidence type="ECO:0000313" key="6">
    <source>
        <dbReference type="EMBL" id="HDL89767.1"/>
    </source>
</evidence>
<dbReference type="EMBL" id="DQZW01000121">
    <property type="protein sequence ID" value="HDL89767.1"/>
    <property type="molecule type" value="Genomic_DNA"/>
</dbReference>
<organism evidence="6">
    <name type="scientific">Thermodesulforhabdus norvegica</name>
    <dbReference type="NCBI Taxonomy" id="39841"/>
    <lineage>
        <taxon>Bacteria</taxon>
        <taxon>Pseudomonadati</taxon>
        <taxon>Thermodesulfobacteriota</taxon>
        <taxon>Syntrophobacteria</taxon>
        <taxon>Syntrophobacterales</taxon>
        <taxon>Thermodesulforhabdaceae</taxon>
        <taxon>Thermodesulforhabdus</taxon>
    </lineage>
</organism>
<feature type="transmembrane region" description="Helical" evidence="5">
    <location>
        <begin position="171"/>
        <end position="192"/>
    </location>
</feature>
<evidence type="ECO:0000256" key="1">
    <source>
        <dbReference type="ARBA" id="ARBA00004141"/>
    </source>
</evidence>
<dbReference type="Pfam" id="PF01925">
    <property type="entry name" value="TauE"/>
    <property type="match status" value="1"/>
</dbReference>